<name>A0ABQ7H3Y8_DUNSA</name>
<protein>
    <submittedName>
        <fullName evidence="1">Uncharacterized protein</fullName>
    </submittedName>
</protein>
<keyword evidence="2" id="KW-1185">Reference proteome</keyword>
<gene>
    <name evidence="1" type="ORF">DUNSADRAFT_12263</name>
</gene>
<organism evidence="1 2">
    <name type="scientific">Dunaliella salina</name>
    <name type="common">Green alga</name>
    <name type="synonym">Protococcus salinus</name>
    <dbReference type="NCBI Taxonomy" id="3046"/>
    <lineage>
        <taxon>Eukaryota</taxon>
        <taxon>Viridiplantae</taxon>
        <taxon>Chlorophyta</taxon>
        <taxon>core chlorophytes</taxon>
        <taxon>Chlorophyceae</taxon>
        <taxon>CS clade</taxon>
        <taxon>Chlamydomonadales</taxon>
        <taxon>Dunaliellaceae</taxon>
        <taxon>Dunaliella</taxon>
    </lineage>
</organism>
<sequence>MKINIELSIEPDEVPLATEILNTLRLITTHVGQSVPPVLKDPKQLLKGLVAKLPLEADNSKVISNIVGVLDSYNDHNAAVTDFVEAFENEAYDPRHIAANQPM</sequence>
<reference evidence="1" key="1">
    <citation type="submission" date="2017-08" db="EMBL/GenBank/DDBJ databases">
        <authorList>
            <person name="Polle J.E."/>
            <person name="Barry K."/>
            <person name="Cushman J."/>
            <person name="Schmutz J."/>
            <person name="Tran D."/>
            <person name="Hathwaick L.T."/>
            <person name="Yim W.C."/>
            <person name="Jenkins J."/>
            <person name="Mckie-Krisberg Z.M."/>
            <person name="Prochnik S."/>
            <person name="Lindquist E."/>
            <person name="Dockter R.B."/>
            <person name="Adam C."/>
            <person name="Molina H."/>
            <person name="Bunkerborg J."/>
            <person name="Jin E."/>
            <person name="Buchheim M."/>
            <person name="Magnuson J."/>
        </authorList>
    </citation>
    <scope>NUCLEOTIDE SEQUENCE</scope>
    <source>
        <strain evidence="1">CCAP 19/18</strain>
    </source>
</reference>
<dbReference type="Proteomes" id="UP000815325">
    <property type="component" value="Unassembled WGS sequence"/>
</dbReference>
<evidence type="ECO:0000313" key="2">
    <source>
        <dbReference type="Proteomes" id="UP000815325"/>
    </source>
</evidence>
<proteinExistence type="predicted"/>
<accession>A0ABQ7H3Y8</accession>
<comment type="caution">
    <text evidence="1">The sequence shown here is derived from an EMBL/GenBank/DDBJ whole genome shotgun (WGS) entry which is preliminary data.</text>
</comment>
<feature type="non-terminal residue" evidence="1">
    <location>
        <position position="103"/>
    </location>
</feature>
<evidence type="ECO:0000313" key="1">
    <source>
        <dbReference type="EMBL" id="KAF5841565.1"/>
    </source>
</evidence>
<dbReference type="EMBL" id="MU069482">
    <property type="protein sequence ID" value="KAF5841565.1"/>
    <property type="molecule type" value="Genomic_DNA"/>
</dbReference>